<comment type="caution">
    <text evidence="1">The sequence shown here is derived from an EMBL/GenBank/DDBJ whole genome shotgun (WGS) entry which is preliminary data.</text>
</comment>
<evidence type="ECO:0000313" key="1">
    <source>
        <dbReference type="EMBL" id="EJK72965.1"/>
    </source>
</evidence>
<feature type="non-terminal residue" evidence="1">
    <location>
        <position position="1"/>
    </location>
</feature>
<evidence type="ECO:0000313" key="2">
    <source>
        <dbReference type="Proteomes" id="UP000266841"/>
    </source>
</evidence>
<dbReference type="AlphaFoldDB" id="K0T5L4"/>
<reference evidence="1 2" key="1">
    <citation type="journal article" date="2012" name="Genome Biol.">
        <title>Genome and low-iron response of an oceanic diatom adapted to chronic iron limitation.</title>
        <authorList>
            <person name="Lommer M."/>
            <person name="Specht M."/>
            <person name="Roy A.S."/>
            <person name="Kraemer L."/>
            <person name="Andreson R."/>
            <person name="Gutowska M.A."/>
            <person name="Wolf J."/>
            <person name="Bergner S.V."/>
            <person name="Schilhabel M.B."/>
            <person name="Klostermeier U.C."/>
            <person name="Beiko R.G."/>
            <person name="Rosenstiel P."/>
            <person name="Hippler M."/>
            <person name="Laroche J."/>
        </authorList>
    </citation>
    <scope>NUCLEOTIDE SEQUENCE [LARGE SCALE GENOMIC DNA]</scope>
    <source>
        <strain evidence="1 2">CCMP1005</strain>
    </source>
</reference>
<accession>K0T5L4</accession>
<protein>
    <submittedName>
        <fullName evidence="1">Uncharacterized protein</fullName>
    </submittedName>
</protein>
<proteinExistence type="predicted"/>
<dbReference type="EMBL" id="AGNL01005019">
    <property type="protein sequence ID" value="EJK72965.1"/>
    <property type="molecule type" value="Genomic_DNA"/>
</dbReference>
<sequence length="129" mass="13908">LCSAANFEPEVNDPHVEGPPTTTGMSILQALNELPTLELKQTNNLFWCADEEEVVEPVDENLELLADVLSAELPPPTSILDDFDAPYLLLGYIHPSATMQSPMVFGLNEVLAGTGTDESTSILPAEDDP</sequence>
<dbReference type="Proteomes" id="UP000266841">
    <property type="component" value="Unassembled WGS sequence"/>
</dbReference>
<name>K0T5L4_THAOC</name>
<organism evidence="1 2">
    <name type="scientific">Thalassiosira oceanica</name>
    <name type="common">Marine diatom</name>
    <dbReference type="NCBI Taxonomy" id="159749"/>
    <lineage>
        <taxon>Eukaryota</taxon>
        <taxon>Sar</taxon>
        <taxon>Stramenopiles</taxon>
        <taxon>Ochrophyta</taxon>
        <taxon>Bacillariophyta</taxon>
        <taxon>Coscinodiscophyceae</taxon>
        <taxon>Thalassiosirophycidae</taxon>
        <taxon>Thalassiosirales</taxon>
        <taxon>Thalassiosiraceae</taxon>
        <taxon>Thalassiosira</taxon>
    </lineage>
</organism>
<keyword evidence="2" id="KW-1185">Reference proteome</keyword>
<gene>
    <name evidence="1" type="ORF">THAOC_05443</name>
</gene>